<proteinExistence type="predicted"/>
<dbReference type="AlphaFoldDB" id="A0A9X3CJB8"/>
<dbReference type="EMBL" id="JAKRRX010000291">
    <property type="protein sequence ID" value="MCW8336584.1"/>
    <property type="molecule type" value="Genomic_DNA"/>
</dbReference>
<organism evidence="1 2">
    <name type="scientific">Vibrio paucivorans</name>
    <dbReference type="NCBI Taxonomy" id="2829489"/>
    <lineage>
        <taxon>Bacteria</taxon>
        <taxon>Pseudomonadati</taxon>
        <taxon>Pseudomonadota</taxon>
        <taxon>Gammaproteobacteria</taxon>
        <taxon>Vibrionales</taxon>
        <taxon>Vibrionaceae</taxon>
        <taxon>Vibrio</taxon>
    </lineage>
</organism>
<sequence>MEELFLNQFLTRLLDTVGIDIDHLTSKYLNAEDLKYLNNLLVSQKVFETFPTVQYGSENLECLLHFFHCYKEDIVALLNGNSKSNIFIDLYTSGVISGSYDCFRFDLSKFPRVYSPTGETLTLYRIGREGEHEGDLGCSWAGSVEGLNAYCDSSSLTKDKLVSRPIFVIEIEDSEVLFEGERKENEFVLKPGFIPKVFCPASESLREQVGR</sequence>
<evidence type="ECO:0000313" key="1">
    <source>
        <dbReference type="EMBL" id="MCW8336584.1"/>
    </source>
</evidence>
<keyword evidence="2" id="KW-1185">Reference proteome</keyword>
<name>A0A9X3CJB8_9VIBR</name>
<protein>
    <submittedName>
        <fullName evidence="1">Uncharacterized protein</fullName>
    </submittedName>
</protein>
<reference evidence="1" key="1">
    <citation type="submission" date="2022-02" db="EMBL/GenBank/DDBJ databases">
        <title>Vibrio sp. nov., a new bacterium isolated from Bohai sea, China.</title>
        <authorList>
            <person name="Yuan Y."/>
        </authorList>
    </citation>
    <scope>NUCLEOTIDE SEQUENCE</scope>
    <source>
        <strain evidence="1">DBSS07</strain>
    </source>
</reference>
<gene>
    <name evidence="1" type="ORF">MD483_22515</name>
</gene>
<evidence type="ECO:0000313" key="2">
    <source>
        <dbReference type="Proteomes" id="UP001155586"/>
    </source>
</evidence>
<dbReference type="Proteomes" id="UP001155586">
    <property type="component" value="Unassembled WGS sequence"/>
</dbReference>
<dbReference type="RefSeq" id="WP_265689665.1">
    <property type="nucleotide sequence ID" value="NZ_JAKRRX010000291.1"/>
</dbReference>
<accession>A0A9X3CJB8</accession>
<comment type="caution">
    <text evidence="1">The sequence shown here is derived from an EMBL/GenBank/DDBJ whole genome shotgun (WGS) entry which is preliminary data.</text>
</comment>